<dbReference type="InterPro" id="IPR000182">
    <property type="entry name" value="GNAT_dom"/>
</dbReference>
<dbReference type="PANTHER" id="PTHR43451">
    <property type="entry name" value="ACETYLTRANSFERASE (GNAT) FAMILY PROTEIN"/>
    <property type="match status" value="1"/>
</dbReference>
<dbReference type="RefSeq" id="WP_260998856.1">
    <property type="nucleotide sequence ID" value="NZ_CP054475.1"/>
</dbReference>
<organism evidence="2 3">
    <name type="scientific">Thalassolituus hydrocarboniclasticus</name>
    <dbReference type="NCBI Taxonomy" id="2742796"/>
    <lineage>
        <taxon>Bacteria</taxon>
        <taxon>Pseudomonadati</taxon>
        <taxon>Pseudomonadota</taxon>
        <taxon>Gammaproteobacteria</taxon>
        <taxon>Oceanospirillales</taxon>
        <taxon>Oceanospirillaceae</taxon>
        <taxon>Thalassolituus</taxon>
    </lineage>
</organism>
<dbReference type="Pfam" id="PF13673">
    <property type="entry name" value="Acetyltransf_10"/>
    <property type="match status" value="1"/>
</dbReference>
<keyword evidence="3" id="KW-1185">Reference proteome</keyword>
<proteinExistence type="predicted"/>
<dbReference type="EMBL" id="CP054475">
    <property type="protein sequence ID" value="UXD86938.1"/>
    <property type="molecule type" value="Genomic_DNA"/>
</dbReference>
<sequence>MDIQKATSADTETIQALISAISEIDVLPLFSADGQREYKQRVLPDIATTMDESRFVTLKALNAHQLVGFAALRDGNYLTHLFVAKQAQGCGLGKQLLDAVLASTSAKEISLRSSLNAAGFYRRSGFKATGEESEFNGIRFIPMTLTRD</sequence>
<feature type="domain" description="N-acetyltransferase" evidence="1">
    <location>
        <begin position="1"/>
        <end position="148"/>
    </location>
</feature>
<dbReference type="InterPro" id="IPR016181">
    <property type="entry name" value="Acyl_CoA_acyltransferase"/>
</dbReference>
<evidence type="ECO:0000259" key="1">
    <source>
        <dbReference type="PROSITE" id="PS51186"/>
    </source>
</evidence>
<protein>
    <submittedName>
        <fullName evidence="2">GNAT family N-acetyltransferase</fullName>
    </submittedName>
</protein>
<dbReference type="SUPFAM" id="SSF55729">
    <property type="entry name" value="Acyl-CoA N-acyltransferases (Nat)"/>
    <property type="match status" value="1"/>
</dbReference>
<dbReference type="Gene3D" id="3.40.630.30">
    <property type="match status" value="1"/>
</dbReference>
<dbReference type="Proteomes" id="UP001065322">
    <property type="component" value="Chromosome"/>
</dbReference>
<evidence type="ECO:0000313" key="2">
    <source>
        <dbReference type="EMBL" id="UXD86938.1"/>
    </source>
</evidence>
<gene>
    <name evidence="2" type="ORF">HUF19_05540</name>
</gene>
<accession>A0ABY6A832</accession>
<dbReference type="PANTHER" id="PTHR43451:SF1">
    <property type="entry name" value="ACETYLTRANSFERASE"/>
    <property type="match status" value="1"/>
</dbReference>
<dbReference type="PROSITE" id="PS51186">
    <property type="entry name" value="GNAT"/>
    <property type="match status" value="1"/>
</dbReference>
<dbReference type="CDD" id="cd04301">
    <property type="entry name" value="NAT_SF"/>
    <property type="match status" value="1"/>
</dbReference>
<name>A0ABY6A832_9GAMM</name>
<reference evidence="3" key="1">
    <citation type="submission" date="2020-06" db="EMBL/GenBank/DDBJ databases">
        <title>Thalassolituus marinus alknpb1M-1, a hydrocarbon-degrading bacterium isolated from the deep-sea overlying water using an in-situ strategy from the South China Sea basin.</title>
        <authorList>
            <person name="Dong C."/>
            <person name="Chen Y."/>
            <person name="Shao Z."/>
        </authorList>
    </citation>
    <scope>NUCLEOTIDE SEQUENCE [LARGE SCALE GENOMIC DNA]</scope>
    <source>
        <strain evidence="3">alknpb1M-1</strain>
    </source>
</reference>
<dbReference type="InterPro" id="IPR052564">
    <property type="entry name" value="N-acetyltrans/Recomb-assoc"/>
</dbReference>
<evidence type="ECO:0000313" key="3">
    <source>
        <dbReference type="Proteomes" id="UP001065322"/>
    </source>
</evidence>